<comment type="caution">
    <text evidence="2">The sequence shown here is derived from an EMBL/GenBank/DDBJ whole genome shotgun (WGS) entry which is preliminary data.</text>
</comment>
<dbReference type="Proteomes" id="UP000572817">
    <property type="component" value="Unassembled WGS sequence"/>
</dbReference>
<evidence type="ECO:0000313" key="3">
    <source>
        <dbReference type="Proteomes" id="UP000572817"/>
    </source>
</evidence>
<reference evidence="2" key="1">
    <citation type="submission" date="2020-04" db="EMBL/GenBank/DDBJ databases">
        <title>Genome Assembly and Annotation of Botryosphaeria dothidea sdau 11-99, a Latent Pathogen of Apple Fruit Ring Rot in China.</title>
        <authorList>
            <person name="Yu C."/>
            <person name="Diao Y."/>
            <person name="Lu Q."/>
            <person name="Zhao J."/>
            <person name="Cui S."/>
            <person name="Peng C."/>
            <person name="He B."/>
            <person name="Liu H."/>
        </authorList>
    </citation>
    <scope>NUCLEOTIDE SEQUENCE [LARGE SCALE GENOMIC DNA]</scope>
    <source>
        <strain evidence="2">Sdau11-99</strain>
    </source>
</reference>
<dbReference type="EMBL" id="WWBZ02000033">
    <property type="protein sequence ID" value="KAF4306330.1"/>
    <property type="molecule type" value="Genomic_DNA"/>
</dbReference>
<organism evidence="2 3">
    <name type="scientific">Botryosphaeria dothidea</name>
    <dbReference type="NCBI Taxonomy" id="55169"/>
    <lineage>
        <taxon>Eukaryota</taxon>
        <taxon>Fungi</taxon>
        <taxon>Dikarya</taxon>
        <taxon>Ascomycota</taxon>
        <taxon>Pezizomycotina</taxon>
        <taxon>Dothideomycetes</taxon>
        <taxon>Dothideomycetes incertae sedis</taxon>
        <taxon>Botryosphaeriales</taxon>
        <taxon>Botryosphaeriaceae</taxon>
        <taxon>Botryosphaeria</taxon>
    </lineage>
</organism>
<gene>
    <name evidence="2" type="ORF">GTA08_BOTSDO05746</name>
</gene>
<proteinExistence type="predicted"/>
<dbReference type="Pfam" id="PF08719">
    <property type="entry name" value="NADAR"/>
    <property type="match status" value="1"/>
</dbReference>
<dbReference type="AlphaFoldDB" id="A0A8H4IRZ9"/>
<feature type="domain" description="NADAR" evidence="1">
    <location>
        <begin position="2"/>
        <end position="141"/>
    </location>
</feature>
<accession>A0A8H4IRZ9</accession>
<dbReference type="SUPFAM" id="SSF143990">
    <property type="entry name" value="YbiA-like"/>
    <property type="match status" value="1"/>
</dbReference>
<name>A0A8H4IRZ9_9PEZI</name>
<dbReference type="CDD" id="cd15457">
    <property type="entry name" value="NADAR"/>
    <property type="match status" value="1"/>
</dbReference>
<keyword evidence="3" id="KW-1185">Reference proteome</keyword>
<dbReference type="InterPro" id="IPR012816">
    <property type="entry name" value="NADAR"/>
</dbReference>
<dbReference type="Gene3D" id="1.10.357.40">
    <property type="entry name" value="YbiA-like"/>
    <property type="match status" value="1"/>
</dbReference>
<evidence type="ECO:0000313" key="2">
    <source>
        <dbReference type="EMBL" id="KAF4306330.1"/>
    </source>
</evidence>
<evidence type="ECO:0000259" key="1">
    <source>
        <dbReference type="Pfam" id="PF08719"/>
    </source>
</evidence>
<dbReference type="NCBIfam" id="TIGR02464">
    <property type="entry name" value="ribofla_fusion"/>
    <property type="match status" value="1"/>
</dbReference>
<protein>
    <recommendedName>
        <fullName evidence="1">NADAR domain-containing protein</fullName>
    </recommendedName>
</protein>
<sequence>MWMMVQKAKLFSDEVRRDAVFEIFLRHDTLGEIARSMLKATTPKEHKSLGRKVRNFDHKLWDENKSRIVEEGNWWKFTNSKEKAQLTEMLLATGDRELVEASPFDGIWGIGFGANAADANRSERGENLLGKAIMNVRKRLREQQSSSQL</sequence>
<dbReference type="OrthoDB" id="206452at2759"/>
<dbReference type="InterPro" id="IPR037238">
    <property type="entry name" value="YbiA-like_sf"/>
</dbReference>